<dbReference type="EMBL" id="QGTX01000001">
    <property type="protein sequence ID" value="PWW21800.1"/>
    <property type="molecule type" value="Genomic_DNA"/>
</dbReference>
<protein>
    <submittedName>
        <fullName evidence="2">CelD/BcsL family acetyltransferase involved in cellulose biosynthesis</fullName>
    </submittedName>
</protein>
<dbReference type="RefSeq" id="WP_110004568.1">
    <property type="nucleotide sequence ID" value="NZ_QGTX01000001.1"/>
</dbReference>
<gene>
    <name evidence="2" type="ORF">JD79_00941</name>
</gene>
<organism evidence="2 3">
    <name type="scientific">Geodermatophilus normandii</name>
    <dbReference type="NCBI Taxonomy" id="1137989"/>
    <lineage>
        <taxon>Bacteria</taxon>
        <taxon>Bacillati</taxon>
        <taxon>Actinomycetota</taxon>
        <taxon>Actinomycetes</taxon>
        <taxon>Geodermatophilales</taxon>
        <taxon>Geodermatophilaceae</taxon>
        <taxon>Geodermatophilus</taxon>
    </lineage>
</organism>
<dbReference type="Gene3D" id="3.40.630.30">
    <property type="match status" value="1"/>
</dbReference>
<evidence type="ECO:0000313" key="3">
    <source>
        <dbReference type="Proteomes" id="UP000246661"/>
    </source>
</evidence>
<evidence type="ECO:0000259" key="1">
    <source>
        <dbReference type="Pfam" id="PF13480"/>
    </source>
</evidence>
<evidence type="ECO:0000313" key="2">
    <source>
        <dbReference type="EMBL" id="PWW21800.1"/>
    </source>
</evidence>
<dbReference type="InterPro" id="IPR038740">
    <property type="entry name" value="BioF2-like_GNAT_dom"/>
</dbReference>
<name>A0A317QJJ7_9ACTN</name>
<dbReference type="AlphaFoldDB" id="A0A317QJJ7"/>
<proteinExistence type="predicted"/>
<dbReference type="Proteomes" id="UP000246661">
    <property type="component" value="Unassembled WGS sequence"/>
</dbReference>
<comment type="caution">
    <text evidence="2">The sequence shown here is derived from an EMBL/GenBank/DDBJ whole genome shotgun (WGS) entry which is preliminary data.</text>
</comment>
<keyword evidence="2" id="KW-0808">Transferase</keyword>
<dbReference type="OrthoDB" id="9808976at2"/>
<feature type="domain" description="BioF2-like acetyltransferase" evidence="1">
    <location>
        <begin position="180"/>
        <end position="329"/>
    </location>
</feature>
<accession>A0A317QJJ7</accession>
<dbReference type="InterPro" id="IPR016181">
    <property type="entry name" value="Acyl_CoA_acyltransferase"/>
</dbReference>
<dbReference type="SUPFAM" id="SSF55729">
    <property type="entry name" value="Acyl-CoA N-acyltransferases (Nat)"/>
    <property type="match status" value="1"/>
</dbReference>
<dbReference type="GO" id="GO:0016740">
    <property type="term" value="F:transferase activity"/>
    <property type="evidence" value="ECO:0007669"/>
    <property type="project" value="UniProtKB-KW"/>
</dbReference>
<sequence length="378" mass="41471">MDLTVAVHRDLSSVAALAGEWQALHDASGDVNPFSGPDWALPWLERFGVEAPYTPLVLEVREGERLVGVSPLCRQAVLGGRAHVVQPVGTGAPWIGPYELSALLVDPRVGREAARVVVGAVCGLSAEWDWADLALGTAVPWLVPEWLPDFSFTVSVRRVLANAVLDLSAERNVYAGRRNLKESFRRARNRLTRDFGADGWRVRRVTDQSEVGGAFSRLVALHGDRATLGDGKPVHADVFADGRVRDYLGDVVGRMAARDAVSLYELLIDEEVVATQLVLHTATASYSSVSGLTDRAWDYSAVTYLQSQAVADAQKAGHREFNLSLGPNQAKLRWTDEVRTMPRFSLVAPTRRSQMLYLAAETRGVVAAYREARKAHRH</sequence>
<dbReference type="Pfam" id="PF13480">
    <property type="entry name" value="Acetyltransf_6"/>
    <property type="match status" value="1"/>
</dbReference>
<reference evidence="3" key="1">
    <citation type="submission" date="2018-05" db="EMBL/GenBank/DDBJ databases">
        <authorList>
            <person name="Klenk H.-P."/>
            <person name="Huntemann M."/>
            <person name="Clum A."/>
            <person name="Pillay M."/>
            <person name="Palaniappan K."/>
            <person name="Varghese N."/>
            <person name="Mikhailova N."/>
            <person name="Stamatis D."/>
            <person name="Reddy T."/>
            <person name="Daum C."/>
            <person name="Shapiro N."/>
            <person name="Ivanova N."/>
            <person name="Kyrpides N."/>
            <person name="Woyke T."/>
        </authorList>
    </citation>
    <scope>NUCLEOTIDE SEQUENCE [LARGE SCALE GENOMIC DNA]</scope>
    <source>
        <strain evidence="3">DSM 45417</strain>
    </source>
</reference>
<keyword evidence="3" id="KW-1185">Reference proteome</keyword>